<accession>A0A0B0PM11</accession>
<dbReference type="GO" id="GO:0016567">
    <property type="term" value="P:protein ubiquitination"/>
    <property type="evidence" value="ECO:0007669"/>
    <property type="project" value="UniProtKB-UniPathway"/>
</dbReference>
<dbReference type="AlphaFoldDB" id="A0A0B0PM11"/>
<keyword evidence="4" id="KW-0808">Transferase</keyword>
<keyword evidence="6" id="KW-0833">Ubl conjugation pathway</keyword>
<comment type="pathway">
    <text evidence="2">Protein modification; protein ubiquitination.</text>
</comment>
<evidence type="ECO:0000256" key="1">
    <source>
        <dbReference type="ARBA" id="ARBA00000900"/>
    </source>
</evidence>
<dbReference type="FunFam" id="3.30.40.10:FF:000114">
    <property type="entry name" value="RING-type E3 ubiquitin transferase"/>
    <property type="match status" value="1"/>
</dbReference>
<dbReference type="GO" id="GO:0070696">
    <property type="term" value="F:transmembrane receptor protein serine/threonine kinase binding"/>
    <property type="evidence" value="ECO:0007669"/>
    <property type="project" value="UniProtKB-ARBA"/>
</dbReference>
<dbReference type="SMART" id="SM00504">
    <property type="entry name" value="Ubox"/>
    <property type="match status" value="1"/>
</dbReference>
<dbReference type="OMA" id="IVILHTV"/>
<dbReference type="InterPro" id="IPR016024">
    <property type="entry name" value="ARM-type_fold"/>
</dbReference>
<dbReference type="Pfam" id="PF04564">
    <property type="entry name" value="U-box"/>
    <property type="match status" value="1"/>
</dbReference>
<comment type="catalytic activity">
    <reaction evidence="1">
        <text>S-ubiquitinyl-[E2 ubiquitin-conjugating enzyme]-L-cysteine + [acceptor protein]-L-lysine = [E2 ubiquitin-conjugating enzyme]-L-cysteine + N(6)-ubiquitinyl-[acceptor protein]-L-lysine.</text>
        <dbReference type="EC" id="2.3.2.27"/>
    </reaction>
</comment>
<organism evidence="7 8">
    <name type="scientific">Gossypium arboreum</name>
    <name type="common">Tree cotton</name>
    <name type="synonym">Gossypium nanking</name>
    <dbReference type="NCBI Taxonomy" id="29729"/>
    <lineage>
        <taxon>Eukaryota</taxon>
        <taxon>Viridiplantae</taxon>
        <taxon>Streptophyta</taxon>
        <taxon>Embryophyta</taxon>
        <taxon>Tracheophyta</taxon>
        <taxon>Spermatophyta</taxon>
        <taxon>Magnoliopsida</taxon>
        <taxon>eudicotyledons</taxon>
        <taxon>Gunneridae</taxon>
        <taxon>Pentapetalae</taxon>
        <taxon>rosids</taxon>
        <taxon>malvids</taxon>
        <taxon>Malvales</taxon>
        <taxon>Malvaceae</taxon>
        <taxon>Malvoideae</taxon>
        <taxon>Gossypium</taxon>
    </lineage>
</organism>
<sequence>MAKTGVLSSDPTVRAKAVELKKELQRLVRTIVDDDEYSIHAIDRAKDALCALRGLIMFNKRSSPATFKLREAVPCPEEFKCPLSNELMRDPVILASGQTYDRPFIQKWLNAGNRTCPRTQQVLSHTILTPNHLIREMISQWCKSQGIELSNPEQCGREEGITEAECDRFFSLLDKLSAAVPEQKEAAKELRLLTKKVPSFRALFGESVDAITQLLTPLSRCNSQSGVHPDLQEDVITTLLNLSIHDSNKKLVAETPMVVPLLMEALRSGTIETRSNAAATLFTLSALDSNKVLIGKSGVLKPLIDLLDEGHPLTMKDVASAIFNLCIIHENKARALKDGAVKVILKKIMDGVHVDELLAILAMLSTHQRAIEEMGELGAVPCLLRIVRESNCERNKENCIAILHTVCLNDRTKWKALKEEEISYGTISKLAQDGTSRSKRKANGILERLRRAINITHTA</sequence>
<name>A0A0B0PM11_GOSAR</name>
<evidence type="ECO:0000256" key="3">
    <source>
        <dbReference type="ARBA" id="ARBA00012483"/>
    </source>
</evidence>
<dbReference type="EC" id="2.3.2.27" evidence="3"/>
<dbReference type="InterPro" id="IPR000225">
    <property type="entry name" value="Armadillo"/>
</dbReference>
<keyword evidence="8" id="KW-1185">Reference proteome</keyword>
<dbReference type="Proteomes" id="UP000032142">
    <property type="component" value="Unassembled WGS sequence"/>
</dbReference>
<dbReference type="CDD" id="cd16664">
    <property type="entry name" value="RING-Ubox_PUB"/>
    <property type="match status" value="1"/>
</dbReference>
<dbReference type="PANTHER" id="PTHR23315">
    <property type="entry name" value="U BOX DOMAIN-CONTAINING"/>
    <property type="match status" value="1"/>
</dbReference>
<dbReference type="InterPro" id="IPR045210">
    <property type="entry name" value="RING-Ubox_PUB"/>
</dbReference>
<dbReference type="SUPFAM" id="SSF48371">
    <property type="entry name" value="ARM repeat"/>
    <property type="match status" value="1"/>
</dbReference>
<evidence type="ECO:0000313" key="7">
    <source>
        <dbReference type="EMBL" id="KHG24446.1"/>
    </source>
</evidence>
<dbReference type="InterPro" id="IPR011989">
    <property type="entry name" value="ARM-like"/>
</dbReference>
<dbReference type="EMBL" id="KN428850">
    <property type="protein sequence ID" value="KHG24446.1"/>
    <property type="molecule type" value="Genomic_DNA"/>
</dbReference>
<dbReference type="FunFam" id="1.25.10.10:FF:000330">
    <property type="entry name" value="RING-type E3 ubiquitin transferase"/>
    <property type="match status" value="1"/>
</dbReference>
<proteinExistence type="predicted"/>
<dbReference type="Gene3D" id="3.30.40.10">
    <property type="entry name" value="Zinc/RING finger domain, C3HC4 (zinc finger)"/>
    <property type="match status" value="1"/>
</dbReference>
<evidence type="ECO:0000256" key="2">
    <source>
        <dbReference type="ARBA" id="ARBA00004906"/>
    </source>
</evidence>
<dbReference type="Pfam" id="PF00514">
    <property type="entry name" value="Arm"/>
    <property type="match status" value="1"/>
</dbReference>
<dbReference type="UniPathway" id="UPA00143"/>
<dbReference type="OrthoDB" id="7537227at2759"/>
<evidence type="ECO:0000256" key="4">
    <source>
        <dbReference type="ARBA" id="ARBA00022679"/>
    </source>
</evidence>
<protein>
    <recommendedName>
        <fullName evidence="3">RING-type E3 ubiquitin transferase</fullName>
        <ecNumber evidence="3">2.3.2.27</ecNumber>
    </recommendedName>
</protein>
<evidence type="ECO:0000313" key="8">
    <source>
        <dbReference type="Proteomes" id="UP000032142"/>
    </source>
</evidence>
<dbReference type="GO" id="GO:0061630">
    <property type="term" value="F:ubiquitin protein ligase activity"/>
    <property type="evidence" value="ECO:0007669"/>
    <property type="project" value="UniProtKB-EC"/>
</dbReference>
<gene>
    <name evidence="7" type="ORF">F383_30463</name>
</gene>
<evidence type="ECO:0000256" key="5">
    <source>
        <dbReference type="ARBA" id="ARBA00022737"/>
    </source>
</evidence>
<dbReference type="InterPro" id="IPR003613">
    <property type="entry name" value="Ubox_domain"/>
</dbReference>
<reference evidence="8" key="1">
    <citation type="submission" date="2014-09" db="EMBL/GenBank/DDBJ databases">
        <authorList>
            <person name="Mudge J."/>
            <person name="Ramaraj T."/>
            <person name="Lindquist I.E."/>
            <person name="Bharti A.K."/>
            <person name="Sundararajan A."/>
            <person name="Cameron C.T."/>
            <person name="Woodward J.E."/>
            <person name="May G.D."/>
            <person name="Brubaker C."/>
            <person name="Broadhvest J."/>
            <person name="Wilkins T.A."/>
        </authorList>
    </citation>
    <scope>NUCLEOTIDE SEQUENCE</scope>
    <source>
        <strain evidence="8">cv. AKA8401</strain>
    </source>
</reference>
<dbReference type="PROSITE" id="PS51698">
    <property type="entry name" value="U_BOX"/>
    <property type="match status" value="1"/>
</dbReference>
<dbReference type="SUPFAM" id="SSF57850">
    <property type="entry name" value="RING/U-box"/>
    <property type="match status" value="1"/>
</dbReference>
<dbReference type="InterPro" id="IPR013083">
    <property type="entry name" value="Znf_RING/FYVE/PHD"/>
</dbReference>
<keyword evidence="5" id="KW-0677">Repeat</keyword>
<evidence type="ECO:0000256" key="6">
    <source>
        <dbReference type="ARBA" id="ARBA00022786"/>
    </source>
</evidence>
<dbReference type="PANTHER" id="PTHR23315:SF253">
    <property type="entry name" value="U-BOX DOMAIN-CONTAINING PROTEIN 9"/>
    <property type="match status" value="1"/>
</dbReference>
<dbReference type="SMART" id="SM00185">
    <property type="entry name" value="ARM"/>
    <property type="match status" value="4"/>
</dbReference>
<dbReference type="KEGG" id="gab:108472624"/>
<dbReference type="Gene3D" id="1.25.10.10">
    <property type="entry name" value="Leucine-rich Repeat Variant"/>
    <property type="match status" value="1"/>
</dbReference>